<dbReference type="STRING" id="75743.A0A401PSR7"/>
<keyword evidence="2" id="KW-1185">Reference proteome</keyword>
<dbReference type="InterPro" id="IPR042168">
    <property type="entry name" value="Pcp2"/>
</dbReference>
<dbReference type="PROSITE" id="PS50877">
    <property type="entry name" value="GOLOCO"/>
    <property type="match status" value="2"/>
</dbReference>
<dbReference type="AlphaFoldDB" id="A0A401PSR7"/>
<sequence>MSQSGSCGKMLQESPPMNNVNALNRVRSDVGTGCKEEILEELSSATDSELGTDNAENEGFFNMVSHAQRNRMDDQRCNLGRNETPSKKSIIDTNKTNCERPINELLELLADKQGQRLDDQRVTCDNLPGLQLAECCLQSADEGKNEFPNFTSRYFSILCSSQLSRPNKQVGVGLQFGPDEDSVDLTNRVCVRNYQREMDRDN</sequence>
<dbReference type="OMA" id="QRVTCDN"/>
<dbReference type="OrthoDB" id="286233at2759"/>
<dbReference type="InterPro" id="IPR011990">
    <property type="entry name" value="TPR-like_helical_dom_sf"/>
</dbReference>
<proteinExistence type="predicted"/>
<dbReference type="SMART" id="SM00390">
    <property type="entry name" value="GoLoco"/>
    <property type="match status" value="2"/>
</dbReference>
<dbReference type="Pfam" id="PF02188">
    <property type="entry name" value="GoLoco"/>
    <property type="match status" value="1"/>
</dbReference>
<dbReference type="InterPro" id="IPR003109">
    <property type="entry name" value="GoLoco_motif"/>
</dbReference>
<organism evidence="1 2">
    <name type="scientific">Scyliorhinus torazame</name>
    <name type="common">Cloudy catshark</name>
    <name type="synonym">Catulus torazame</name>
    <dbReference type="NCBI Taxonomy" id="75743"/>
    <lineage>
        <taxon>Eukaryota</taxon>
        <taxon>Metazoa</taxon>
        <taxon>Chordata</taxon>
        <taxon>Craniata</taxon>
        <taxon>Vertebrata</taxon>
        <taxon>Chondrichthyes</taxon>
        <taxon>Elasmobranchii</taxon>
        <taxon>Galeomorphii</taxon>
        <taxon>Galeoidea</taxon>
        <taxon>Carcharhiniformes</taxon>
        <taxon>Scyliorhinidae</taxon>
        <taxon>Scyliorhinus</taxon>
    </lineage>
</organism>
<dbReference type="PANTHER" id="PTHR47503:SF1">
    <property type="entry name" value="PURKINJE CELL PROTEIN 2 HOMOLOG"/>
    <property type="match status" value="1"/>
</dbReference>
<gene>
    <name evidence="1" type="ORF">scyTo_0015436</name>
</gene>
<dbReference type="Proteomes" id="UP000288216">
    <property type="component" value="Unassembled WGS sequence"/>
</dbReference>
<protein>
    <submittedName>
        <fullName evidence="1">Uncharacterized protein</fullName>
    </submittedName>
</protein>
<evidence type="ECO:0000313" key="2">
    <source>
        <dbReference type="Proteomes" id="UP000288216"/>
    </source>
</evidence>
<comment type="caution">
    <text evidence="1">The sequence shown here is derived from an EMBL/GenBank/DDBJ whole genome shotgun (WGS) entry which is preliminary data.</text>
</comment>
<dbReference type="PANTHER" id="PTHR47503">
    <property type="entry name" value="PURKINJE CELL PROTEIN 2"/>
    <property type="match status" value="1"/>
</dbReference>
<dbReference type="GO" id="GO:0005085">
    <property type="term" value="F:guanyl-nucleotide exchange factor activity"/>
    <property type="evidence" value="ECO:0007669"/>
    <property type="project" value="InterPro"/>
</dbReference>
<dbReference type="EMBL" id="BFAA01008757">
    <property type="protein sequence ID" value="GCB76142.1"/>
    <property type="molecule type" value="Genomic_DNA"/>
</dbReference>
<evidence type="ECO:0000313" key="1">
    <source>
        <dbReference type="EMBL" id="GCB76142.1"/>
    </source>
</evidence>
<reference evidence="1 2" key="1">
    <citation type="journal article" date="2018" name="Nat. Ecol. Evol.">
        <title>Shark genomes provide insights into elasmobranch evolution and the origin of vertebrates.</title>
        <authorList>
            <person name="Hara Y"/>
            <person name="Yamaguchi K"/>
            <person name="Onimaru K"/>
            <person name="Kadota M"/>
            <person name="Koyanagi M"/>
            <person name="Keeley SD"/>
            <person name="Tatsumi K"/>
            <person name="Tanaka K"/>
            <person name="Motone F"/>
            <person name="Kageyama Y"/>
            <person name="Nozu R"/>
            <person name="Adachi N"/>
            <person name="Nishimura O"/>
            <person name="Nakagawa R"/>
            <person name="Tanegashima C"/>
            <person name="Kiyatake I"/>
            <person name="Matsumoto R"/>
            <person name="Murakumo K"/>
            <person name="Nishida K"/>
            <person name="Terakita A"/>
            <person name="Kuratani S"/>
            <person name="Sato K"/>
            <person name="Hyodo S Kuraku.S."/>
        </authorList>
    </citation>
    <scope>NUCLEOTIDE SEQUENCE [LARGE SCALE GENOMIC DNA]</scope>
</reference>
<name>A0A401PSR7_SCYTO</name>
<accession>A0A401PSR7</accession>
<dbReference type="Gene3D" id="1.25.40.10">
    <property type="entry name" value="Tetratricopeptide repeat domain"/>
    <property type="match status" value="1"/>
</dbReference>